<feature type="compositionally biased region" description="Basic residues" evidence="6">
    <location>
        <begin position="377"/>
        <end position="386"/>
    </location>
</feature>
<dbReference type="OrthoDB" id="5421689at2759"/>
<sequence>MASPDASNGQIYEDYVPLSPKSLGPFITGLVLVGWTTAWMAARLYCRIKILKIRLMFEDWLQLFALLCFYGDVAAYAIRAIVGAANYPNEVLQWYHLERRDQATIALMIMYTMAVAAVKLSIIWTMSRIFSQNRVFRYIAYATMVFSGVLMLALLLLNVLWCAPDIKILWSCDLTAIQTHCAGPEAALRAEIAMSTLNLLNEIVIFLLPVPMVWRLRIGWRYKAGVFCIFAIGILTLICAFLRLVFRVWDDWPTNDNNISSFYASLLLLEPGLGLIAVSSMGMKPIFEVVLSPLLGTSSSKAASSGNKPNSALECPPRKQSAASIVSDVSFGTQSGDAIIEDRRPSASYTLSPSASRQVSTSEMSTGSASSNSNNSRSRRSAHLAKHSTASADFDAFLHGHRGSGGTEVAAMRLSSWASSASSSSSSLELPLSSSSEEALPIANIGASPPSSAMPEPHQRTPDTAQSAGEDGCRDVSPTEEHAEAETQIEILSSTSPSLVRS</sequence>
<keyword evidence="10" id="KW-1185">Reference proteome</keyword>
<feature type="compositionally biased region" description="Basic and acidic residues" evidence="6">
    <location>
        <begin position="471"/>
        <end position="485"/>
    </location>
</feature>
<feature type="region of interest" description="Disordered" evidence="6">
    <location>
        <begin position="442"/>
        <end position="502"/>
    </location>
</feature>
<dbReference type="PANTHER" id="PTHR33048:SF47">
    <property type="entry name" value="INTEGRAL MEMBRANE PROTEIN-RELATED"/>
    <property type="match status" value="1"/>
</dbReference>
<keyword evidence="4 7" id="KW-0472">Membrane</keyword>
<dbReference type="GeneID" id="70192191"/>
<feature type="transmembrane region" description="Helical" evidence="7">
    <location>
        <begin position="105"/>
        <end position="126"/>
    </location>
</feature>
<gene>
    <name evidence="9" type="ORF">B0I36DRAFT_432783</name>
</gene>
<dbReference type="GO" id="GO:0016020">
    <property type="term" value="C:membrane"/>
    <property type="evidence" value="ECO:0007669"/>
    <property type="project" value="UniProtKB-SubCell"/>
</dbReference>
<dbReference type="EMBL" id="JAGTJQ010000007">
    <property type="protein sequence ID" value="KAH7027537.1"/>
    <property type="molecule type" value="Genomic_DNA"/>
</dbReference>
<evidence type="ECO:0000256" key="3">
    <source>
        <dbReference type="ARBA" id="ARBA00022989"/>
    </source>
</evidence>
<evidence type="ECO:0000256" key="1">
    <source>
        <dbReference type="ARBA" id="ARBA00004141"/>
    </source>
</evidence>
<dbReference type="AlphaFoldDB" id="A0A9P8Y416"/>
<evidence type="ECO:0000256" key="7">
    <source>
        <dbReference type="SAM" id="Phobius"/>
    </source>
</evidence>
<dbReference type="InterPro" id="IPR049326">
    <property type="entry name" value="Rhodopsin_dom_fungi"/>
</dbReference>
<evidence type="ECO:0000313" key="10">
    <source>
        <dbReference type="Proteomes" id="UP000756346"/>
    </source>
</evidence>
<feature type="transmembrane region" description="Helical" evidence="7">
    <location>
        <begin position="226"/>
        <end position="246"/>
    </location>
</feature>
<protein>
    <recommendedName>
        <fullName evidence="8">Rhodopsin domain-containing protein</fullName>
    </recommendedName>
</protein>
<proteinExistence type="inferred from homology"/>
<keyword evidence="3 7" id="KW-1133">Transmembrane helix</keyword>
<evidence type="ECO:0000256" key="2">
    <source>
        <dbReference type="ARBA" id="ARBA00022692"/>
    </source>
</evidence>
<dbReference type="Proteomes" id="UP000756346">
    <property type="component" value="Unassembled WGS sequence"/>
</dbReference>
<dbReference type="PANTHER" id="PTHR33048">
    <property type="entry name" value="PTH11-LIKE INTEGRAL MEMBRANE PROTEIN (AFU_ORTHOLOGUE AFUA_5G11245)"/>
    <property type="match status" value="1"/>
</dbReference>
<evidence type="ECO:0000256" key="4">
    <source>
        <dbReference type="ARBA" id="ARBA00023136"/>
    </source>
</evidence>
<keyword evidence="2 7" id="KW-0812">Transmembrane</keyword>
<dbReference type="InterPro" id="IPR052337">
    <property type="entry name" value="SAT4-like"/>
</dbReference>
<comment type="subcellular location">
    <subcellularLocation>
        <location evidence="1">Membrane</location>
        <topology evidence="1">Multi-pass membrane protein</topology>
    </subcellularLocation>
</comment>
<evidence type="ECO:0000259" key="8">
    <source>
        <dbReference type="Pfam" id="PF20684"/>
    </source>
</evidence>
<dbReference type="RefSeq" id="XP_046010336.1">
    <property type="nucleotide sequence ID" value="XM_046162645.1"/>
</dbReference>
<feature type="transmembrane region" description="Helical" evidence="7">
    <location>
        <begin position="63"/>
        <end position="85"/>
    </location>
</feature>
<comment type="similarity">
    <text evidence="5">Belongs to the SAT4 family.</text>
</comment>
<evidence type="ECO:0000313" key="9">
    <source>
        <dbReference type="EMBL" id="KAH7027537.1"/>
    </source>
</evidence>
<feature type="compositionally biased region" description="Polar residues" evidence="6">
    <location>
        <begin position="347"/>
        <end position="367"/>
    </location>
</feature>
<evidence type="ECO:0000256" key="6">
    <source>
        <dbReference type="SAM" id="MobiDB-lite"/>
    </source>
</evidence>
<feature type="transmembrane region" description="Helical" evidence="7">
    <location>
        <begin position="23"/>
        <end position="42"/>
    </location>
</feature>
<dbReference type="Pfam" id="PF20684">
    <property type="entry name" value="Fung_rhodopsin"/>
    <property type="match status" value="1"/>
</dbReference>
<evidence type="ECO:0000256" key="5">
    <source>
        <dbReference type="ARBA" id="ARBA00038359"/>
    </source>
</evidence>
<name>A0A9P8Y416_9PEZI</name>
<feature type="transmembrane region" description="Helical" evidence="7">
    <location>
        <begin position="258"/>
        <end position="278"/>
    </location>
</feature>
<feature type="domain" description="Rhodopsin" evidence="8">
    <location>
        <begin position="42"/>
        <end position="287"/>
    </location>
</feature>
<reference evidence="9" key="1">
    <citation type="journal article" date="2021" name="Nat. Commun.">
        <title>Genetic determinants of endophytism in the Arabidopsis root mycobiome.</title>
        <authorList>
            <person name="Mesny F."/>
            <person name="Miyauchi S."/>
            <person name="Thiergart T."/>
            <person name="Pickel B."/>
            <person name="Atanasova L."/>
            <person name="Karlsson M."/>
            <person name="Huettel B."/>
            <person name="Barry K.W."/>
            <person name="Haridas S."/>
            <person name="Chen C."/>
            <person name="Bauer D."/>
            <person name="Andreopoulos W."/>
            <person name="Pangilinan J."/>
            <person name="LaButti K."/>
            <person name="Riley R."/>
            <person name="Lipzen A."/>
            <person name="Clum A."/>
            <person name="Drula E."/>
            <person name="Henrissat B."/>
            <person name="Kohler A."/>
            <person name="Grigoriev I.V."/>
            <person name="Martin F.M."/>
            <person name="Hacquard S."/>
        </authorList>
    </citation>
    <scope>NUCLEOTIDE SEQUENCE</scope>
    <source>
        <strain evidence="9">MPI-CAGE-CH-0230</strain>
    </source>
</reference>
<feature type="compositionally biased region" description="Polar residues" evidence="6">
    <location>
        <begin position="490"/>
        <end position="502"/>
    </location>
</feature>
<comment type="caution">
    <text evidence="9">The sequence shown here is derived from an EMBL/GenBank/DDBJ whole genome shotgun (WGS) entry which is preliminary data.</text>
</comment>
<accession>A0A9P8Y416</accession>
<feature type="transmembrane region" description="Helical" evidence="7">
    <location>
        <begin position="138"/>
        <end position="161"/>
    </location>
</feature>
<feature type="region of interest" description="Disordered" evidence="6">
    <location>
        <begin position="342"/>
        <end position="387"/>
    </location>
</feature>
<organism evidence="9 10">
    <name type="scientific">Microdochium trichocladiopsis</name>
    <dbReference type="NCBI Taxonomy" id="1682393"/>
    <lineage>
        <taxon>Eukaryota</taxon>
        <taxon>Fungi</taxon>
        <taxon>Dikarya</taxon>
        <taxon>Ascomycota</taxon>
        <taxon>Pezizomycotina</taxon>
        <taxon>Sordariomycetes</taxon>
        <taxon>Xylariomycetidae</taxon>
        <taxon>Xylariales</taxon>
        <taxon>Microdochiaceae</taxon>
        <taxon>Microdochium</taxon>
    </lineage>
</organism>